<dbReference type="Proteomes" id="UP000324233">
    <property type="component" value="Chromosome"/>
</dbReference>
<dbReference type="KEGG" id="agv:OJF2_19330"/>
<organism evidence="2 3">
    <name type="scientific">Aquisphaera giovannonii</name>
    <dbReference type="NCBI Taxonomy" id="406548"/>
    <lineage>
        <taxon>Bacteria</taxon>
        <taxon>Pseudomonadati</taxon>
        <taxon>Planctomycetota</taxon>
        <taxon>Planctomycetia</taxon>
        <taxon>Isosphaerales</taxon>
        <taxon>Isosphaeraceae</taxon>
        <taxon>Aquisphaera</taxon>
    </lineage>
</organism>
<evidence type="ECO:0000313" key="3">
    <source>
        <dbReference type="Proteomes" id="UP000324233"/>
    </source>
</evidence>
<dbReference type="EMBL" id="CP042997">
    <property type="protein sequence ID" value="QEH33431.1"/>
    <property type="molecule type" value="Genomic_DNA"/>
</dbReference>
<sequence>MATVEQGRKREVASQDSTPPLENGERLSRVQFERIVDIHSPVRPNRHGLPASAINCWLANYRIATPGLVSALSPGLRLDLDNEPQQDALLMFAPDHGGQAVVSADDDVEGPPERVAEVSRSATFPGLRLDAKALASAYMARMRARLVAGLAGPEHAEFVRVMAARAGQGPA</sequence>
<proteinExistence type="predicted"/>
<feature type="region of interest" description="Disordered" evidence="1">
    <location>
        <begin position="1"/>
        <end position="26"/>
    </location>
</feature>
<accession>A0A5B9VZM6</accession>
<dbReference type="RefSeq" id="WP_148593295.1">
    <property type="nucleotide sequence ID" value="NZ_CP042997.1"/>
</dbReference>
<name>A0A5B9VZM6_9BACT</name>
<evidence type="ECO:0000256" key="1">
    <source>
        <dbReference type="SAM" id="MobiDB-lite"/>
    </source>
</evidence>
<gene>
    <name evidence="2" type="ORF">OJF2_19330</name>
</gene>
<reference evidence="2 3" key="1">
    <citation type="submission" date="2019-08" db="EMBL/GenBank/DDBJ databases">
        <title>Deep-cultivation of Planctomycetes and their phenomic and genomic characterization uncovers novel biology.</title>
        <authorList>
            <person name="Wiegand S."/>
            <person name="Jogler M."/>
            <person name="Boedeker C."/>
            <person name="Pinto D."/>
            <person name="Vollmers J."/>
            <person name="Rivas-Marin E."/>
            <person name="Kohn T."/>
            <person name="Peeters S.H."/>
            <person name="Heuer A."/>
            <person name="Rast P."/>
            <person name="Oberbeckmann S."/>
            <person name="Bunk B."/>
            <person name="Jeske O."/>
            <person name="Meyerdierks A."/>
            <person name="Storesund J.E."/>
            <person name="Kallscheuer N."/>
            <person name="Luecker S."/>
            <person name="Lage O.M."/>
            <person name="Pohl T."/>
            <person name="Merkel B.J."/>
            <person name="Hornburger P."/>
            <person name="Mueller R.-W."/>
            <person name="Bruemmer F."/>
            <person name="Labrenz M."/>
            <person name="Spormann A.M."/>
            <person name="Op den Camp H."/>
            <person name="Overmann J."/>
            <person name="Amann R."/>
            <person name="Jetten M.S.M."/>
            <person name="Mascher T."/>
            <person name="Medema M.H."/>
            <person name="Devos D.P."/>
            <person name="Kaster A.-K."/>
            <person name="Ovreas L."/>
            <person name="Rohde M."/>
            <person name="Galperin M.Y."/>
            <person name="Jogler C."/>
        </authorList>
    </citation>
    <scope>NUCLEOTIDE SEQUENCE [LARGE SCALE GENOMIC DNA]</scope>
    <source>
        <strain evidence="2 3">OJF2</strain>
    </source>
</reference>
<dbReference type="AlphaFoldDB" id="A0A5B9VZM6"/>
<protein>
    <submittedName>
        <fullName evidence="2">Uncharacterized protein</fullName>
    </submittedName>
</protein>
<feature type="compositionally biased region" description="Basic and acidic residues" evidence="1">
    <location>
        <begin position="1"/>
        <end position="13"/>
    </location>
</feature>
<keyword evidence="3" id="KW-1185">Reference proteome</keyword>
<evidence type="ECO:0000313" key="2">
    <source>
        <dbReference type="EMBL" id="QEH33431.1"/>
    </source>
</evidence>